<name>A0A1A6BAF4_MYCGO</name>
<reference evidence="1 2" key="1">
    <citation type="submission" date="2016-06" db="EMBL/GenBank/DDBJ databases">
        <authorList>
            <person name="Kjaerup R.B."/>
            <person name="Dalgaard T.S."/>
            <person name="Juul-Madsen H.R."/>
        </authorList>
    </citation>
    <scope>NUCLEOTIDE SEQUENCE [LARGE SCALE GENOMIC DNA]</scope>
    <source>
        <strain evidence="1 2">1245752.6</strain>
    </source>
</reference>
<gene>
    <name evidence="1" type="ORF">A9W98_30810</name>
</gene>
<comment type="caution">
    <text evidence="1">The sequence shown here is derived from an EMBL/GenBank/DDBJ whole genome shotgun (WGS) entry which is preliminary data.</text>
</comment>
<proteinExistence type="predicted"/>
<dbReference type="OrthoDB" id="4641839at2"/>
<accession>A0A1A6BAF4</accession>
<organism evidence="1 2">
    <name type="scientific">Mycobacterium gordonae</name>
    <dbReference type="NCBI Taxonomy" id="1778"/>
    <lineage>
        <taxon>Bacteria</taxon>
        <taxon>Bacillati</taxon>
        <taxon>Actinomycetota</taxon>
        <taxon>Actinomycetes</taxon>
        <taxon>Mycobacteriales</taxon>
        <taxon>Mycobacteriaceae</taxon>
        <taxon>Mycobacterium</taxon>
    </lineage>
</organism>
<sequence length="318" mass="33302">MTARGQLIFADELTRFARGAGDQRLVAVAERVAAPLRVAVHGRPGAGSGTVARALSRWFTVVERDAELDLQVIVEVVKPEDSPGAHLVILNKADLAGFGGDGPMAAARARCPEFSRLLGAPVVPMSGLLAAAASGGVDARCWAALRVLAAEPDCLDGFLTAEVPVGLQVRRQLMATVDLFGIALAVAALRQGSGPAQVRALWRRVSGVDDVVERLVAAGARARYRRVLDAVAELEAMAIGNPAIDSFLAGDDVVIARMAAALDAARADGLEPGPSGPLQRAVHWHRYSRCAPNGLHRACGADIARGALRLWSAGQEAR</sequence>
<dbReference type="Proteomes" id="UP000093757">
    <property type="component" value="Unassembled WGS sequence"/>
</dbReference>
<evidence type="ECO:0000313" key="2">
    <source>
        <dbReference type="Proteomes" id="UP000093757"/>
    </source>
</evidence>
<protein>
    <submittedName>
        <fullName evidence="1">Uncharacterized protein</fullName>
    </submittedName>
</protein>
<dbReference type="AlphaFoldDB" id="A0A1A6BAF4"/>
<dbReference type="EMBL" id="MAEM01000455">
    <property type="protein sequence ID" value="OBR99341.1"/>
    <property type="molecule type" value="Genomic_DNA"/>
</dbReference>
<evidence type="ECO:0000313" key="1">
    <source>
        <dbReference type="EMBL" id="OBR99341.1"/>
    </source>
</evidence>
<dbReference type="RefSeq" id="WP_065136283.1">
    <property type="nucleotide sequence ID" value="NZ_MAEM01000455.1"/>
</dbReference>